<dbReference type="AlphaFoldDB" id="A0A5B6WGN5"/>
<feature type="domain" description="Retrovirus-related Pol polyprotein from transposon TNT 1-94-like beta-barrel" evidence="1">
    <location>
        <begin position="3"/>
        <end position="40"/>
    </location>
</feature>
<dbReference type="Proteomes" id="UP000325315">
    <property type="component" value="Unassembled WGS sequence"/>
</dbReference>
<organism evidence="2 3">
    <name type="scientific">Gossypium australe</name>
    <dbReference type="NCBI Taxonomy" id="47621"/>
    <lineage>
        <taxon>Eukaryota</taxon>
        <taxon>Viridiplantae</taxon>
        <taxon>Streptophyta</taxon>
        <taxon>Embryophyta</taxon>
        <taxon>Tracheophyta</taxon>
        <taxon>Spermatophyta</taxon>
        <taxon>Magnoliopsida</taxon>
        <taxon>eudicotyledons</taxon>
        <taxon>Gunneridae</taxon>
        <taxon>Pentapetalae</taxon>
        <taxon>rosids</taxon>
        <taxon>malvids</taxon>
        <taxon>Malvales</taxon>
        <taxon>Malvaceae</taxon>
        <taxon>Malvoideae</taxon>
        <taxon>Gossypium</taxon>
    </lineage>
</organism>
<keyword evidence="3" id="KW-1185">Reference proteome</keyword>
<dbReference type="InterPro" id="IPR054722">
    <property type="entry name" value="PolX-like_BBD"/>
</dbReference>
<proteinExistence type="predicted"/>
<gene>
    <name evidence="2" type="ORF">EPI10_021447</name>
</gene>
<dbReference type="Pfam" id="PF22936">
    <property type="entry name" value="Pol_BBD"/>
    <property type="match status" value="1"/>
</dbReference>
<comment type="caution">
    <text evidence="2">The sequence shown here is derived from an EMBL/GenBank/DDBJ whole genome shotgun (WGS) entry which is preliminary data.</text>
</comment>
<sequence>MRKGTIKLPSNKIMQVINDVFYVPNLKTSLLSTGQLLEKGSMISSRTYSFKVDMTKNKIFPLNLHDSADAYYVTKLKEEA</sequence>
<evidence type="ECO:0000313" key="2">
    <source>
        <dbReference type="EMBL" id="KAA3481051.1"/>
    </source>
</evidence>
<dbReference type="OrthoDB" id="6776856at2759"/>
<evidence type="ECO:0000313" key="3">
    <source>
        <dbReference type="Proteomes" id="UP000325315"/>
    </source>
</evidence>
<name>A0A5B6WGN5_9ROSI</name>
<dbReference type="EMBL" id="SMMG02000003">
    <property type="protein sequence ID" value="KAA3481051.1"/>
    <property type="molecule type" value="Genomic_DNA"/>
</dbReference>
<reference evidence="3" key="1">
    <citation type="journal article" date="2019" name="Plant Biotechnol. J.">
        <title>Genome sequencing of the Australian wild diploid species Gossypium australe highlights disease resistance and delayed gland morphogenesis.</title>
        <authorList>
            <person name="Cai Y."/>
            <person name="Cai X."/>
            <person name="Wang Q."/>
            <person name="Wang P."/>
            <person name="Zhang Y."/>
            <person name="Cai C."/>
            <person name="Xu Y."/>
            <person name="Wang K."/>
            <person name="Zhou Z."/>
            <person name="Wang C."/>
            <person name="Geng S."/>
            <person name="Li B."/>
            <person name="Dong Q."/>
            <person name="Hou Y."/>
            <person name="Wang H."/>
            <person name="Ai P."/>
            <person name="Liu Z."/>
            <person name="Yi F."/>
            <person name="Sun M."/>
            <person name="An G."/>
            <person name="Cheng J."/>
            <person name="Zhang Y."/>
            <person name="Shi Q."/>
            <person name="Xie Y."/>
            <person name="Shi X."/>
            <person name="Chang Y."/>
            <person name="Huang F."/>
            <person name="Chen Y."/>
            <person name="Hong S."/>
            <person name="Mi L."/>
            <person name="Sun Q."/>
            <person name="Zhang L."/>
            <person name="Zhou B."/>
            <person name="Peng R."/>
            <person name="Zhang X."/>
            <person name="Liu F."/>
        </authorList>
    </citation>
    <scope>NUCLEOTIDE SEQUENCE [LARGE SCALE GENOMIC DNA]</scope>
    <source>
        <strain evidence="3">cv. PA1801</strain>
    </source>
</reference>
<accession>A0A5B6WGN5</accession>
<protein>
    <submittedName>
        <fullName evidence="2">Retrovirus-related Pol polyprotein from transposon TNT 1-94</fullName>
    </submittedName>
</protein>
<evidence type="ECO:0000259" key="1">
    <source>
        <dbReference type="Pfam" id="PF22936"/>
    </source>
</evidence>